<feature type="transmembrane region" description="Helical" evidence="1">
    <location>
        <begin position="271"/>
        <end position="292"/>
    </location>
</feature>
<accession>A0A7G9RZU3</accession>
<reference evidence="2 3" key="1">
    <citation type="submission" date="2020-08" db="EMBL/GenBank/DDBJ databases">
        <title>Genome sequence of Erysipelothrix inopinata DSM 15511T.</title>
        <authorList>
            <person name="Hyun D.-W."/>
            <person name="Bae J.-W."/>
        </authorList>
    </citation>
    <scope>NUCLEOTIDE SEQUENCE [LARGE SCALE GENOMIC DNA]</scope>
    <source>
        <strain evidence="2 3">DSM 15511</strain>
    </source>
</reference>
<name>A0A7G9RZU3_9FIRM</name>
<keyword evidence="3" id="KW-1185">Reference proteome</keyword>
<dbReference type="InterPro" id="IPR005230">
    <property type="entry name" value="TraB_bac"/>
</dbReference>
<evidence type="ECO:0000313" key="3">
    <source>
        <dbReference type="Proteomes" id="UP000515928"/>
    </source>
</evidence>
<dbReference type="PANTHER" id="PTHR21530">
    <property type="entry name" value="PHEROMONE SHUTDOWN PROTEIN"/>
    <property type="match status" value="1"/>
</dbReference>
<dbReference type="InterPro" id="IPR046345">
    <property type="entry name" value="TraB_PrgY-like"/>
</dbReference>
<feature type="transmembrane region" description="Helical" evidence="1">
    <location>
        <begin position="241"/>
        <end position="259"/>
    </location>
</feature>
<dbReference type="EMBL" id="CP060715">
    <property type="protein sequence ID" value="QNN61118.1"/>
    <property type="molecule type" value="Genomic_DNA"/>
</dbReference>
<sequence length="380" mass="42965">MKTVTFQDKTIHFVSTAHVSKESVNEVKETIETIQPEVVCIELDDNRAEHLMNPGNQEDVDIKTIIKNKKMPSFAANLILSSYQKRMAEQLDTSVGAEMKQAIESAQEFEIPLRYIDRDVQVTFERIWGNLKMFKRIELLTSLIFSAFESDEIDEEDIESLKQSDLLYESVKELDDKLPEISRVLLHERNEYMAEKIKALPYNNIVVVIGAAHTEGIIECLDQEHDIYELNQIPPKKKKSFKNWIIPGTIIMMILALSFKNPNLGAHQFISWILLSAGLATLGAILCGAHPLTILTTFISAPIGTLSPFLAVGFFAGLMEAYQRPPRVSDFDAVPQDISSFKKWYSNRVLRIIMIMLATNLLSTIGTFISGGQIFSNLLH</sequence>
<gene>
    <name evidence="2" type="ORF">H9L01_01780</name>
</gene>
<dbReference type="PANTHER" id="PTHR21530:SF7">
    <property type="entry name" value="TRAB DOMAIN-CONTAINING PROTEIN"/>
    <property type="match status" value="1"/>
</dbReference>
<dbReference type="RefSeq" id="WP_187534252.1">
    <property type="nucleotide sequence ID" value="NZ_CBCSHU010000001.1"/>
</dbReference>
<evidence type="ECO:0000313" key="2">
    <source>
        <dbReference type="EMBL" id="QNN61118.1"/>
    </source>
</evidence>
<proteinExistence type="predicted"/>
<feature type="transmembrane region" description="Helical" evidence="1">
    <location>
        <begin position="298"/>
        <end position="319"/>
    </location>
</feature>
<dbReference type="CDD" id="cd14726">
    <property type="entry name" value="TraB_PrgY-like"/>
    <property type="match status" value="1"/>
</dbReference>
<dbReference type="NCBIfam" id="TIGR00261">
    <property type="entry name" value="traB"/>
    <property type="match status" value="1"/>
</dbReference>
<evidence type="ECO:0000256" key="1">
    <source>
        <dbReference type="SAM" id="Phobius"/>
    </source>
</evidence>
<dbReference type="Proteomes" id="UP000515928">
    <property type="component" value="Chromosome"/>
</dbReference>
<dbReference type="KEGG" id="eio:H9L01_01780"/>
<protein>
    <submittedName>
        <fullName evidence="2">TraB/GumN family protein</fullName>
    </submittedName>
</protein>
<feature type="transmembrane region" description="Helical" evidence="1">
    <location>
        <begin position="349"/>
        <end position="375"/>
    </location>
</feature>
<organism evidence="2 3">
    <name type="scientific">Erysipelothrix inopinata</name>
    <dbReference type="NCBI Taxonomy" id="225084"/>
    <lineage>
        <taxon>Bacteria</taxon>
        <taxon>Bacillati</taxon>
        <taxon>Bacillota</taxon>
        <taxon>Erysipelotrichia</taxon>
        <taxon>Erysipelotrichales</taxon>
        <taxon>Erysipelotrichaceae</taxon>
        <taxon>Erysipelothrix</taxon>
    </lineage>
</organism>
<dbReference type="Pfam" id="PF01963">
    <property type="entry name" value="TraB_PrgY_gumN"/>
    <property type="match status" value="1"/>
</dbReference>
<dbReference type="AlphaFoldDB" id="A0A7G9RZU3"/>
<dbReference type="InterPro" id="IPR002816">
    <property type="entry name" value="TraB/PrgY/GumN_fam"/>
</dbReference>
<keyword evidence="1" id="KW-0472">Membrane</keyword>
<keyword evidence="1" id="KW-1133">Transmembrane helix</keyword>
<keyword evidence="1" id="KW-0812">Transmembrane</keyword>